<gene>
    <name evidence="1" type="ORF">QWF21_01220</name>
</gene>
<keyword evidence="2" id="KW-1185">Reference proteome</keyword>
<proteinExistence type="predicted"/>
<name>A0ABU7JBI7_9GAMM</name>
<organism evidence="1 2">
    <name type="scientific">Alkalimonas mucilaginosa</name>
    <dbReference type="NCBI Taxonomy" id="3057676"/>
    <lineage>
        <taxon>Bacteria</taxon>
        <taxon>Pseudomonadati</taxon>
        <taxon>Pseudomonadota</taxon>
        <taxon>Gammaproteobacteria</taxon>
        <taxon>Alkalimonas</taxon>
    </lineage>
</organism>
<sequence>MSKQTPSEHDALQSLYQQAKHGHKMPAAFKRQLIAECEAKDKTPAAWRSWWQLSQLVMGCAAMLLLLSWMQWSPSSDLYQIELTASADYQQVQYHRLAEPRAVLTSQAVREERLQQLWQRQQEQLQRGHVIHTRTAQLQQQEASWQLTICDELQLNLSKELVAQLQLGQSIPTYGGTQWVELELAATGQVLAIRATEQVLHCPQSKAGRGLLFPAIAG</sequence>
<reference evidence="1 2" key="1">
    <citation type="submission" date="2023-06" db="EMBL/GenBank/DDBJ databases">
        <title>Alkalimonas sp., MEB004 an alkaliphilic bacterium isolated from Lonar Lake, India.</title>
        <authorList>
            <person name="Joshi A."/>
            <person name="Thite S."/>
        </authorList>
    </citation>
    <scope>NUCLEOTIDE SEQUENCE [LARGE SCALE GENOMIC DNA]</scope>
    <source>
        <strain evidence="1 2">MEB004</strain>
    </source>
</reference>
<evidence type="ECO:0000313" key="2">
    <source>
        <dbReference type="Proteomes" id="UP001339167"/>
    </source>
</evidence>
<dbReference type="EMBL" id="JAUGZK010000001">
    <property type="protein sequence ID" value="MEE2022850.1"/>
    <property type="molecule type" value="Genomic_DNA"/>
</dbReference>
<dbReference type="RefSeq" id="WP_330086210.1">
    <property type="nucleotide sequence ID" value="NZ_JAUGZK010000001.1"/>
</dbReference>
<comment type="caution">
    <text evidence="1">The sequence shown here is derived from an EMBL/GenBank/DDBJ whole genome shotgun (WGS) entry which is preliminary data.</text>
</comment>
<evidence type="ECO:0000313" key="1">
    <source>
        <dbReference type="EMBL" id="MEE2022850.1"/>
    </source>
</evidence>
<dbReference type="Proteomes" id="UP001339167">
    <property type="component" value="Unassembled WGS sequence"/>
</dbReference>
<protein>
    <submittedName>
        <fullName evidence="1">Uncharacterized protein</fullName>
    </submittedName>
</protein>
<accession>A0ABU7JBI7</accession>